<dbReference type="InterPro" id="IPR007803">
    <property type="entry name" value="Asp/Arg/Pro-Hydrxlase"/>
</dbReference>
<keyword evidence="3" id="KW-1185">Reference proteome</keyword>
<protein>
    <recommendedName>
        <fullName evidence="1">Aspartyl/asparaginy/proline hydroxylase domain-containing protein</fullName>
    </recommendedName>
</protein>
<dbReference type="PANTHER" id="PTHR12366">
    <property type="entry name" value="ASPARTYL/ASPARAGINYL BETA-HYDROXYLASE"/>
    <property type="match status" value="1"/>
</dbReference>
<reference evidence="2 3" key="1">
    <citation type="journal article" date="2019" name="Int. J. Syst. Evol. Microbiol.">
        <title>The Global Catalogue of Microorganisms (GCM) 10K type strain sequencing project: providing services to taxonomists for standard genome sequencing and annotation.</title>
        <authorList>
            <consortium name="The Broad Institute Genomics Platform"/>
            <consortium name="The Broad Institute Genome Sequencing Center for Infectious Disease"/>
            <person name="Wu L."/>
            <person name="Ma J."/>
        </authorList>
    </citation>
    <scope>NUCLEOTIDE SEQUENCE [LARGE SCALE GENOMIC DNA]</scope>
    <source>
        <strain evidence="2 3">JCM 4788</strain>
    </source>
</reference>
<proteinExistence type="predicted"/>
<accession>A0ABN0YX42</accession>
<name>A0ABN0YX42_9ACTN</name>
<dbReference type="InterPro" id="IPR027443">
    <property type="entry name" value="IPNS-like_sf"/>
</dbReference>
<dbReference type="InterPro" id="IPR039038">
    <property type="entry name" value="ASPH"/>
</dbReference>
<dbReference type="Proteomes" id="UP001500879">
    <property type="component" value="Unassembled WGS sequence"/>
</dbReference>
<evidence type="ECO:0000313" key="3">
    <source>
        <dbReference type="Proteomes" id="UP001500879"/>
    </source>
</evidence>
<evidence type="ECO:0000313" key="2">
    <source>
        <dbReference type="EMBL" id="GAA0416047.1"/>
    </source>
</evidence>
<dbReference type="Gene3D" id="2.60.120.330">
    <property type="entry name" value="B-lactam Antibiotic, Isopenicillin N Synthase, Chain"/>
    <property type="match status" value="1"/>
</dbReference>
<dbReference type="SUPFAM" id="SSF51197">
    <property type="entry name" value="Clavaminate synthase-like"/>
    <property type="match status" value="1"/>
</dbReference>
<dbReference type="Pfam" id="PF05118">
    <property type="entry name" value="Asp_Arg_Hydrox"/>
    <property type="match status" value="1"/>
</dbReference>
<organism evidence="2 3">
    <name type="scientific">Streptomyces luteireticuli</name>
    <dbReference type="NCBI Taxonomy" id="173858"/>
    <lineage>
        <taxon>Bacteria</taxon>
        <taxon>Bacillati</taxon>
        <taxon>Actinomycetota</taxon>
        <taxon>Actinomycetes</taxon>
        <taxon>Kitasatosporales</taxon>
        <taxon>Streptomycetaceae</taxon>
        <taxon>Streptomyces</taxon>
    </lineage>
</organism>
<dbReference type="PANTHER" id="PTHR12366:SF32">
    <property type="entry name" value="ASPARTATE BETA-HYDROXYLASE ISOFORM X1"/>
    <property type="match status" value="1"/>
</dbReference>
<feature type="domain" description="Aspartyl/asparaginy/proline hydroxylase" evidence="1">
    <location>
        <begin position="81"/>
        <end position="232"/>
    </location>
</feature>
<evidence type="ECO:0000259" key="1">
    <source>
        <dbReference type="Pfam" id="PF05118"/>
    </source>
</evidence>
<gene>
    <name evidence="2" type="ORF">GCM10010357_41800</name>
</gene>
<dbReference type="EMBL" id="BAAABX010000048">
    <property type="protein sequence ID" value="GAA0416047.1"/>
    <property type="molecule type" value="Genomic_DNA"/>
</dbReference>
<sequence>MSTAPGAGIRRTTEARRHYRDLIDALLAEGDREAARACAELAVAQGIWRHPEQRPEHYVPSLEPCPVFDPAQFWFTGYLAESYPRIRAELDAVTAEFPDGFLPVEEPLLDRGRWEQVTFYEAGHRFADVCERFPVTASVVEGIPEAGGGGPGVVTLSWLHPGTHIRPHCGGSNARHRVHLGLRVPEGPRIRVGDRTLRWQEGECLVFDDSFEHEVWHEGTEPRVVLLLDVSHHALDPSVRDWILSARSEFDARIGSYMSERGIRRAELTEGALRLTADHSVTGLITRYLRENNASAIELRDGKARYEYR</sequence>
<comment type="caution">
    <text evidence="2">The sequence shown here is derived from an EMBL/GenBank/DDBJ whole genome shotgun (WGS) entry which is preliminary data.</text>
</comment>
<dbReference type="RefSeq" id="WP_344026609.1">
    <property type="nucleotide sequence ID" value="NZ_BAAABX010000048.1"/>
</dbReference>